<feature type="compositionally biased region" description="Low complexity" evidence="1">
    <location>
        <begin position="414"/>
        <end position="428"/>
    </location>
</feature>
<feature type="compositionally biased region" description="Polar residues" evidence="1">
    <location>
        <begin position="123"/>
        <end position="159"/>
    </location>
</feature>
<name>A0A9W6BZ51_9CHLO</name>
<feature type="region of interest" description="Disordered" evidence="1">
    <location>
        <begin position="291"/>
        <end position="350"/>
    </location>
</feature>
<proteinExistence type="predicted"/>
<dbReference type="Proteomes" id="UP001165080">
    <property type="component" value="Unassembled WGS sequence"/>
</dbReference>
<accession>A0A9W6BZ51</accession>
<feature type="region of interest" description="Disordered" evidence="1">
    <location>
        <begin position="31"/>
        <end position="87"/>
    </location>
</feature>
<comment type="caution">
    <text evidence="2">The sequence shown here is derived from an EMBL/GenBank/DDBJ whole genome shotgun (WGS) entry which is preliminary data.</text>
</comment>
<organism evidence="2 3">
    <name type="scientific">Pleodorina starrii</name>
    <dbReference type="NCBI Taxonomy" id="330485"/>
    <lineage>
        <taxon>Eukaryota</taxon>
        <taxon>Viridiplantae</taxon>
        <taxon>Chlorophyta</taxon>
        <taxon>core chlorophytes</taxon>
        <taxon>Chlorophyceae</taxon>
        <taxon>CS clade</taxon>
        <taxon>Chlamydomonadales</taxon>
        <taxon>Volvocaceae</taxon>
        <taxon>Pleodorina</taxon>
    </lineage>
</organism>
<feature type="compositionally biased region" description="Low complexity" evidence="1">
    <location>
        <begin position="695"/>
        <end position="715"/>
    </location>
</feature>
<evidence type="ECO:0000313" key="3">
    <source>
        <dbReference type="Proteomes" id="UP001165080"/>
    </source>
</evidence>
<feature type="region of interest" description="Disordered" evidence="1">
    <location>
        <begin position="402"/>
        <end position="456"/>
    </location>
</feature>
<reference evidence="2 3" key="1">
    <citation type="journal article" date="2023" name="Commun. Biol.">
        <title>Reorganization of the ancestral sex-determining regions during the evolution of trioecy in Pleodorina starrii.</title>
        <authorList>
            <person name="Takahashi K."/>
            <person name="Suzuki S."/>
            <person name="Kawai-Toyooka H."/>
            <person name="Yamamoto K."/>
            <person name="Hamaji T."/>
            <person name="Ootsuki R."/>
            <person name="Yamaguchi H."/>
            <person name="Kawachi M."/>
            <person name="Higashiyama T."/>
            <person name="Nozaki H."/>
        </authorList>
    </citation>
    <scope>NUCLEOTIDE SEQUENCE [LARGE SCALE GENOMIC DNA]</scope>
    <source>
        <strain evidence="2 3">NIES-4479</strain>
    </source>
</reference>
<evidence type="ECO:0000313" key="2">
    <source>
        <dbReference type="EMBL" id="GLC60445.1"/>
    </source>
</evidence>
<keyword evidence="3" id="KW-1185">Reference proteome</keyword>
<feature type="compositionally biased region" description="Gly residues" evidence="1">
    <location>
        <begin position="292"/>
        <end position="310"/>
    </location>
</feature>
<dbReference type="EMBL" id="BRXU01000034">
    <property type="protein sequence ID" value="GLC60445.1"/>
    <property type="molecule type" value="Genomic_DNA"/>
</dbReference>
<feature type="region of interest" description="Disordered" evidence="1">
    <location>
        <begin position="521"/>
        <end position="541"/>
    </location>
</feature>
<protein>
    <submittedName>
        <fullName evidence="2">Uncharacterized protein</fullName>
    </submittedName>
</protein>
<dbReference type="AlphaFoldDB" id="A0A9W6BZ51"/>
<feature type="region of interest" description="Disordered" evidence="1">
    <location>
        <begin position="695"/>
        <end position="817"/>
    </location>
</feature>
<evidence type="ECO:0000256" key="1">
    <source>
        <dbReference type="SAM" id="MobiDB-lite"/>
    </source>
</evidence>
<gene>
    <name evidence="2" type="primary">PLEST002055</name>
    <name evidence="2" type="ORF">PLESTB_001613300</name>
</gene>
<feature type="compositionally biased region" description="Pro residues" evidence="1">
    <location>
        <begin position="729"/>
        <end position="779"/>
    </location>
</feature>
<feature type="region of interest" description="Disordered" evidence="1">
    <location>
        <begin position="108"/>
        <end position="159"/>
    </location>
</feature>
<sequence>MEAATEQDPQRLLADLAAEYERSRRFLEQLESNFVREPPPAPPTGLLYSPAGNGDHHDEPSAALDHPAEAPPHAAAETVPQRESVPSKLRAKLRSLFTRSVSVAARSKVSESGSTAAAVGRTASESQSSVSARTVQRTTTFAERPATSVSASPPPRRTSQVYYATNPAEVPRVPRAARGDADSGRPATGRRTSVLYFGGDAMDSSAQGWLARVGGAEPPAERPGTGRRASIDVPLAMDAAGGAAAAAGRGVRTSIDFTVTGGGGGGGGGVAERPATARRASIVQFGDTVAVPGGGGGNSGGGSGGHGLVGVGADADSGTSPRAGDGGPPSATARRGPSVHFAGGGAGVALQDTANPHEFMSAMAGPRRATSFQQRSGTALLPTSAQRLRSATTTVRRTSIEAFGSRDPPPQQPQQPLTQQLQQPQQQPGPSRVSIEGRHTLMGPSAPDQLSATGRRAGSLEIPRPFSASRQHPGGSTAAAAPAVNINASALFSPASTSVSLAGSAAPVAALAAAATAAVAAGPGRPERPPSPQGAMGWGIGGQHHLRLQQPHGGIAWAPPAAAAAAVPTAMGAISPTGNPVSVGPTSPGDAAAAAALLAGRGRVGVSVSAVGSGVAALRASLSVSSKRLLDQVVNGNGAPPVTAAAAAVAEDGSAPPAQGRERNVGGSCLMDEPAAAAAVSVNAVLQAAAGGPDYAAAAAPSSPASSSTSPTGGPRLVPPGGAPYSRVPQPPPPLQPPQFSPPPAQPQTPPQLSPQPHPLSLPSPQPHQPRPPSQPSPQAPQAMSIFRLRGFGGSASVDGAFLSGGGGDSGGKVPRADSPLGFAVRYDAHAGSAVRYEGAAQPAM</sequence>